<evidence type="ECO:0000313" key="7">
    <source>
        <dbReference type="Proteomes" id="UP000245133"/>
    </source>
</evidence>
<dbReference type="PANTHER" id="PTHR47506:SF1">
    <property type="entry name" value="HTH-TYPE TRANSCRIPTIONAL REGULATOR YJDC"/>
    <property type="match status" value="1"/>
</dbReference>
<evidence type="ECO:0000256" key="2">
    <source>
        <dbReference type="ARBA" id="ARBA00023125"/>
    </source>
</evidence>
<evidence type="ECO:0000256" key="3">
    <source>
        <dbReference type="ARBA" id="ARBA00023163"/>
    </source>
</evidence>
<gene>
    <name evidence="6" type="ORF">LPTSP4_18680</name>
</gene>
<dbReference type="Proteomes" id="UP000245133">
    <property type="component" value="Unassembled WGS sequence"/>
</dbReference>
<dbReference type="InterPro" id="IPR009057">
    <property type="entry name" value="Homeodomain-like_sf"/>
</dbReference>
<dbReference type="EMBL" id="BFBB01000004">
    <property type="protein sequence ID" value="GBF50343.1"/>
    <property type="molecule type" value="Genomic_DNA"/>
</dbReference>
<dbReference type="GO" id="GO:0003677">
    <property type="term" value="F:DNA binding"/>
    <property type="evidence" value="ECO:0007669"/>
    <property type="project" value="UniProtKB-UniRule"/>
</dbReference>
<proteinExistence type="predicted"/>
<dbReference type="PANTHER" id="PTHR47506">
    <property type="entry name" value="TRANSCRIPTIONAL REGULATORY PROTEIN"/>
    <property type="match status" value="1"/>
</dbReference>
<comment type="caution">
    <text evidence="6">The sequence shown here is derived from an EMBL/GenBank/DDBJ whole genome shotgun (WGS) entry which is preliminary data.</text>
</comment>
<dbReference type="Gene3D" id="1.10.357.10">
    <property type="entry name" value="Tetracycline Repressor, domain 2"/>
    <property type="match status" value="1"/>
</dbReference>
<keyword evidence="2 4" id="KW-0238">DNA-binding</keyword>
<evidence type="ECO:0000313" key="6">
    <source>
        <dbReference type="EMBL" id="GBF50343.1"/>
    </source>
</evidence>
<organism evidence="6 7">
    <name type="scientific">Leptospira ryugenii</name>
    <dbReference type="NCBI Taxonomy" id="1917863"/>
    <lineage>
        <taxon>Bacteria</taxon>
        <taxon>Pseudomonadati</taxon>
        <taxon>Spirochaetota</taxon>
        <taxon>Spirochaetia</taxon>
        <taxon>Leptospirales</taxon>
        <taxon>Leptospiraceae</taxon>
        <taxon>Leptospira</taxon>
    </lineage>
</organism>
<protein>
    <submittedName>
        <fullName evidence="6">Transcriptional regulator, TetR family</fullName>
    </submittedName>
</protein>
<feature type="DNA-binding region" description="H-T-H motif" evidence="4">
    <location>
        <begin position="30"/>
        <end position="49"/>
    </location>
</feature>
<dbReference type="SUPFAM" id="SSF46689">
    <property type="entry name" value="Homeodomain-like"/>
    <property type="match status" value="1"/>
</dbReference>
<keyword evidence="3" id="KW-0804">Transcription</keyword>
<sequence>MQTEEKGNPKERLMKAAVDLIYRQGFDATTVNHLIEASETHKASFYRHFQNKGEVGELYLQIQGSSFVQGWKILMAKAESPEQFVRIWVSMLRRQVRRQAYFGCPIARFMTSSEKTPQSPEIAKAILESWYHLFADFFLSFEPKEKQSSRDVQEFCLNKARQFIKIFQGNSQLYVITQNADYFEEMEGELLSILQAK</sequence>
<accession>A0A2P2E0D4</accession>
<reference evidence="6 7" key="1">
    <citation type="submission" date="2018-02" db="EMBL/GenBank/DDBJ databases">
        <title>Novel Leptospira species isolated from soil and water in Japan.</title>
        <authorList>
            <person name="Nakao R."/>
            <person name="Masuzawa T."/>
        </authorList>
    </citation>
    <scope>NUCLEOTIDE SEQUENCE [LARGE SCALE GENOMIC DNA]</scope>
    <source>
        <strain evidence="6 7">YH101</strain>
    </source>
</reference>
<keyword evidence="1" id="KW-0805">Transcription regulation</keyword>
<dbReference type="Pfam" id="PF00440">
    <property type="entry name" value="TetR_N"/>
    <property type="match status" value="1"/>
</dbReference>
<dbReference type="InterPro" id="IPR001647">
    <property type="entry name" value="HTH_TetR"/>
</dbReference>
<feature type="domain" description="HTH tetR-type" evidence="5">
    <location>
        <begin position="7"/>
        <end position="67"/>
    </location>
</feature>
<name>A0A2P2E0D4_9LEPT</name>
<dbReference type="AlphaFoldDB" id="A0A2P2E0D4"/>
<dbReference type="PROSITE" id="PS50977">
    <property type="entry name" value="HTH_TETR_2"/>
    <property type="match status" value="1"/>
</dbReference>
<evidence type="ECO:0000259" key="5">
    <source>
        <dbReference type="PROSITE" id="PS50977"/>
    </source>
</evidence>
<evidence type="ECO:0000256" key="4">
    <source>
        <dbReference type="PROSITE-ProRule" id="PRU00335"/>
    </source>
</evidence>
<evidence type="ECO:0000256" key="1">
    <source>
        <dbReference type="ARBA" id="ARBA00023015"/>
    </source>
</evidence>
<keyword evidence="7" id="KW-1185">Reference proteome</keyword>